<name>A0ABP3TQD6_9FLAO</name>
<comment type="caution">
    <text evidence="2">The sequence shown here is derived from an EMBL/GenBank/DDBJ whole genome shotgun (WGS) entry which is preliminary data.</text>
</comment>
<feature type="signal peptide" evidence="1">
    <location>
        <begin position="1"/>
        <end position="18"/>
    </location>
</feature>
<accession>A0ABP3TQD6</accession>
<organism evidence="2 3">
    <name type="scientific">Aquimarina litoralis</name>
    <dbReference type="NCBI Taxonomy" id="584605"/>
    <lineage>
        <taxon>Bacteria</taxon>
        <taxon>Pseudomonadati</taxon>
        <taxon>Bacteroidota</taxon>
        <taxon>Flavobacteriia</taxon>
        <taxon>Flavobacteriales</taxon>
        <taxon>Flavobacteriaceae</taxon>
        <taxon>Aquimarina</taxon>
    </lineage>
</organism>
<dbReference type="Proteomes" id="UP001501758">
    <property type="component" value="Unassembled WGS sequence"/>
</dbReference>
<dbReference type="RefSeq" id="WP_343911158.1">
    <property type="nucleotide sequence ID" value="NZ_BAAAGE010000001.1"/>
</dbReference>
<dbReference type="EMBL" id="BAAAGE010000001">
    <property type="protein sequence ID" value="GAA0715676.1"/>
    <property type="molecule type" value="Genomic_DNA"/>
</dbReference>
<dbReference type="SUPFAM" id="SSF48452">
    <property type="entry name" value="TPR-like"/>
    <property type="match status" value="1"/>
</dbReference>
<dbReference type="InterPro" id="IPR011990">
    <property type="entry name" value="TPR-like_helical_dom_sf"/>
</dbReference>
<dbReference type="Gene3D" id="1.25.40.10">
    <property type="entry name" value="Tetratricopeptide repeat domain"/>
    <property type="match status" value="1"/>
</dbReference>
<reference evidence="3" key="1">
    <citation type="journal article" date="2019" name="Int. J. Syst. Evol. Microbiol.">
        <title>The Global Catalogue of Microorganisms (GCM) 10K type strain sequencing project: providing services to taxonomists for standard genome sequencing and annotation.</title>
        <authorList>
            <consortium name="The Broad Institute Genomics Platform"/>
            <consortium name="The Broad Institute Genome Sequencing Center for Infectious Disease"/>
            <person name="Wu L."/>
            <person name="Ma J."/>
        </authorList>
    </citation>
    <scope>NUCLEOTIDE SEQUENCE [LARGE SCALE GENOMIC DNA]</scope>
    <source>
        <strain evidence="3">JCM 15974</strain>
    </source>
</reference>
<gene>
    <name evidence="2" type="ORF">GCM10009430_10450</name>
</gene>
<dbReference type="InterPro" id="IPR021314">
    <property type="entry name" value="DUF2911"/>
</dbReference>
<evidence type="ECO:0000313" key="3">
    <source>
        <dbReference type="Proteomes" id="UP001501758"/>
    </source>
</evidence>
<proteinExistence type="predicted"/>
<evidence type="ECO:0000313" key="2">
    <source>
        <dbReference type="EMBL" id="GAA0715676.1"/>
    </source>
</evidence>
<evidence type="ECO:0000256" key="1">
    <source>
        <dbReference type="SAM" id="SignalP"/>
    </source>
</evidence>
<protein>
    <submittedName>
        <fullName evidence="2">DUF2911 domain-containing protein</fullName>
    </submittedName>
</protein>
<keyword evidence="3" id="KW-1185">Reference proteome</keyword>
<dbReference type="Pfam" id="PF11138">
    <property type="entry name" value="DUF2911"/>
    <property type="match status" value="1"/>
</dbReference>
<keyword evidence="1" id="KW-0732">Signal</keyword>
<sequence length="278" mass="31539">MFKIFFISVLLTVATTNAQLSIPALSPLSKITQTVGLADIEIQYSRPSKRDRVIFGENGIIPFGELWRTGANAATKITFSEDLTIHNIPIKKGSYAILTKPNSEYWDVNLYIYQSGNWSTYVEKEPTASFQVKSEKLKDPQETLLIYFDQITLNSTDLVIAWDQSKIAVPLKLNTHTKAMANIEKALAGPSNFDYFQAALYLHETGKDLDKALVYIQKATKSEKPLFFQVYREALILADLNRKTEAVSAAKKSLELSKKAKNKDFIRLNEKFIEKWSR</sequence>
<feature type="chain" id="PRO_5045234670" evidence="1">
    <location>
        <begin position="19"/>
        <end position="278"/>
    </location>
</feature>